<comment type="function">
    <text evidence="5">DNA polymerase III is a complex, multichain enzyme responsible for most of the replicative synthesis in bacteria. The epsilon subunit contain the editing function and is a proofreading 3'-5' exonuclease.</text>
</comment>
<reference evidence="9" key="1">
    <citation type="submission" date="2019-02" db="EMBL/GenBank/DDBJ databases">
        <authorList>
            <person name="Gruber-Vodicka R. H."/>
            <person name="Seah K. B. B."/>
        </authorList>
    </citation>
    <scope>NUCLEOTIDE SEQUENCE</scope>
    <source>
        <strain evidence="9">BECK_M7</strain>
    </source>
</reference>
<dbReference type="Gene3D" id="3.30.420.10">
    <property type="entry name" value="Ribonuclease H-like superfamily/Ribonuclease H"/>
    <property type="match status" value="1"/>
</dbReference>
<dbReference type="CDD" id="cd06127">
    <property type="entry name" value="DEDDh"/>
    <property type="match status" value="1"/>
</dbReference>
<evidence type="ECO:0000256" key="5">
    <source>
        <dbReference type="ARBA" id="ARBA00025483"/>
    </source>
</evidence>
<dbReference type="Pfam" id="PF00929">
    <property type="entry name" value="RNase_T"/>
    <property type="match status" value="1"/>
</dbReference>
<keyword evidence="3" id="KW-0378">Hydrolase</keyword>
<feature type="domain" description="Exonuclease" evidence="8">
    <location>
        <begin position="54"/>
        <end position="222"/>
    </location>
</feature>
<name>A0A450U573_9GAMM</name>
<protein>
    <recommendedName>
        <fullName evidence="1">DNA-directed DNA polymerase</fullName>
        <ecNumber evidence="1">2.7.7.7</ecNumber>
    </recommendedName>
</protein>
<accession>A0A450U573</accession>
<comment type="subunit">
    <text evidence="6">DNA polymerase III contains a core (composed of alpha, epsilon and theta chains) that associates with a tau subunit. This core dimerizes to form the POLIII' complex. PolIII' associates with the gamma complex (composed of gamma, delta, delta', psi and chi chains) and with the beta chain to form the complete DNA polymerase III complex.</text>
</comment>
<dbReference type="FunFam" id="3.30.420.10:FF:000045">
    <property type="entry name" value="3'-5' exonuclease DinG"/>
    <property type="match status" value="1"/>
</dbReference>
<evidence type="ECO:0000256" key="7">
    <source>
        <dbReference type="ARBA" id="ARBA00049244"/>
    </source>
</evidence>
<keyword evidence="4 9" id="KW-0269">Exonuclease</keyword>
<dbReference type="GO" id="GO:0006260">
    <property type="term" value="P:DNA replication"/>
    <property type="evidence" value="ECO:0007669"/>
    <property type="project" value="InterPro"/>
</dbReference>
<evidence type="ECO:0000256" key="2">
    <source>
        <dbReference type="ARBA" id="ARBA00022722"/>
    </source>
</evidence>
<dbReference type="PANTHER" id="PTHR30231:SF4">
    <property type="entry name" value="PROTEIN NEN2"/>
    <property type="match status" value="1"/>
</dbReference>
<dbReference type="GO" id="GO:0008408">
    <property type="term" value="F:3'-5' exonuclease activity"/>
    <property type="evidence" value="ECO:0007669"/>
    <property type="project" value="TreeGrafter"/>
</dbReference>
<dbReference type="InterPro" id="IPR013520">
    <property type="entry name" value="Ribonucl_H"/>
</dbReference>
<dbReference type="GO" id="GO:0003887">
    <property type="term" value="F:DNA-directed DNA polymerase activity"/>
    <property type="evidence" value="ECO:0007669"/>
    <property type="project" value="UniProtKB-EC"/>
</dbReference>
<dbReference type="InterPro" id="IPR036397">
    <property type="entry name" value="RNaseH_sf"/>
</dbReference>
<dbReference type="NCBIfam" id="TIGR00573">
    <property type="entry name" value="dnaq"/>
    <property type="match status" value="1"/>
</dbReference>
<dbReference type="EC" id="2.7.7.7" evidence="1"/>
<dbReference type="GO" id="GO:0003677">
    <property type="term" value="F:DNA binding"/>
    <property type="evidence" value="ECO:0007669"/>
    <property type="project" value="InterPro"/>
</dbReference>
<sequence length="250" mass="27946">MSEIRDSIAALRDRLLIRLGKKKLLTDPAARRLHEACLAVDPGRVRRMPITESRFVALDLETTGLYPSLGDEIVSIALLELSGLTFSGKRYTTLINPERHIPSSSSAIHGISDADIQKAPTIDDALPEIIAFLGNAVIIAHHANFDFRFLNKRLHRKAASFLRNPWIDTMMLYGTWRRKQFQCSLDEVAKNCGISDHGRHDAPRDAKIAGEIVQFLAPRLLPGSKETVGQLIECQFDEYERSFASPNPSC</sequence>
<proteinExistence type="predicted"/>
<evidence type="ECO:0000313" key="9">
    <source>
        <dbReference type="EMBL" id="VFJ86265.1"/>
    </source>
</evidence>
<dbReference type="InterPro" id="IPR006054">
    <property type="entry name" value="DnaQ"/>
</dbReference>
<organism evidence="9">
    <name type="scientific">Candidatus Kentrum sp. LFY</name>
    <dbReference type="NCBI Taxonomy" id="2126342"/>
    <lineage>
        <taxon>Bacteria</taxon>
        <taxon>Pseudomonadati</taxon>
        <taxon>Pseudomonadota</taxon>
        <taxon>Gammaproteobacteria</taxon>
        <taxon>Candidatus Kentrum</taxon>
    </lineage>
</organism>
<evidence type="ECO:0000256" key="3">
    <source>
        <dbReference type="ARBA" id="ARBA00022801"/>
    </source>
</evidence>
<dbReference type="InterPro" id="IPR012337">
    <property type="entry name" value="RNaseH-like_sf"/>
</dbReference>
<evidence type="ECO:0000256" key="1">
    <source>
        <dbReference type="ARBA" id="ARBA00012417"/>
    </source>
</evidence>
<dbReference type="AlphaFoldDB" id="A0A450U573"/>
<dbReference type="PANTHER" id="PTHR30231">
    <property type="entry name" value="DNA POLYMERASE III SUBUNIT EPSILON"/>
    <property type="match status" value="1"/>
</dbReference>
<evidence type="ECO:0000256" key="6">
    <source>
        <dbReference type="ARBA" id="ARBA00026073"/>
    </source>
</evidence>
<dbReference type="SMART" id="SM00479">
    <property type="entry name" value="EXOIII"/>
    <property type="match status" value="1"/>
</dbReference>
<evidence type="ECO:0000259" key="8">
    <source>
        <dbReference type="SMART" id="SM00479"/>
    </source>
</evidence>
<evidence type="ECO:0000256" key="4">
    <source>
        <dbReference type="ARBA" id="ARBA00022839"/>
    </source>
</evidence>
<dbReference type="SUPFAM" id="SSF53098">
    <property type="entry name" value="Ribonuclease H-like"/>
    <property type="match status" value="1"/>
</dbReference>
<comment type="catalytic activity">
    <reaction evidence="7">
        <text>DNA(n) + a 2'-deoxyribonucleoside 5'-triphosphate = DNA(n+1) + diphosphate</text>
        <dbReference type="Rhea" id="RHEA:22508"/>
        <dbReference type="Rhea" id="RHEA-COMP:17339"/>
        <dbReference type="Rhea" id="RHEA-COMP:17340"/>
        <dbReference type="ChEBI" id="CHEBI:33019"/>
        <dbReference type="ChEBI" id="CHEBI:61560"/>
        <dbReference type="ChEBI" id="CHEBI:173112"/>
        <dbReference type="EC" id="2.7.7.7"/>
    </reaction>
</comment>
<keyword evidence="2" id="KW-0540">Nuclease</keyword>
<dbReference type="EMBL" id="CAADFF010000002">
    <property type="protein sequence ID" value="VFJ86265.1"/>
    <property type="molecule type" value="Genomic_DNA"/>
</dbReference>
<gene>
    <name evidence="9" type="ORF">BECKLFY1418B_GA0070995_100261</name>
</gene>